<dbReference type="SUPFAM" id="SSF88946">
    <property type="entry name" value="Sigma2 domain of RNA polymerase sigma factors"/>
    <property type="match status" value="1"/>
</dbReference>
<dbReference type="PANTHER" id="PTHR43133:SF51">
    <property type="entry name" value="RNA POLYMERASE SIGMA FACTOR"/>
    <property type="match status" value="1"/>
</dbReference>
<proteinExistence type="inferred from homology"/>
<dbReference type="Gene3D" id="1.10.1740.10">
    <property type="match status" value="1"/>
</dbReference>
<reference evidence="7 8" key="1">
    <citation type="submission" date="2024-03" db="EMBL/GenBank/DDBJ databases">
        <title>Human intestinal bacterial collection.</title>
        <authorList>
            <person name="Pauvert C."/>
            <person name="Hitch T.C.A."/>
            <person name="Clavel T."/>
        </authorList>
    </citation>
    <scope>NUCLEOTIDE SEQUENCE [LARGE SCALE GENOMIC DNA]</scope>
    <source>
        <strain evidence="7 8">CLA-JM-H44</strain>
    </source>
</reference>
<evidence type="ECO:0000313" key="8">
    <source>
        <dbReference type="Proteomes" id="UP001489509"/>
    </source>
</evidence>
<comment type="similarity">
    <text evidence="1">Belongs to the sigma-70 factor family. ECF subfamily.</text>
</comment>
<dbReference type="PANTHER" id="PTHR43133">
    <property type="entry name" value="RNA POLYMERASE ECF-TYPE SIGMA FACTO"/>
    <property type="match status" value="1"/>
</dbReference>
<organism evidence="7 8">
    <name type="scientific">Solibaculum intestinale</name>
    <dbReference type="NCBI Taxonomy" id="3133165"/>
    <lineage>
        <taxon>Bacteria</taxon>
        <taxon>Bacillati</taxon>
        <taxon>Bacillota</taxon>
        <taxon>Clostridia</taxon>
        <taxon>Eubacteriales</taxon>
        <taxon>Oscillospiraceae</taxon>
        <taxon>Solibaculum</taxon>
    </lineage>
</organism>
<dbReference type="InterPro" id="IPR013324">
    <property type="entry name" value="RNA_pol_sigma_r3/r4-like"/>
</dbReference>
<evidence type="ECO:0000313" key="7">
    <source>
        <dbReference type="EMBL" id="MEQ2440921.1"/>
    </source>
</evidence>
<comment type="caution">
    <text evidence="7">The sequence shown here is derived from an EMBL/GenBank/DDBJ whole genome shotgun (WGS) entry which is preliminary data.</text>
</comment>
<dbReference type="Pfam" id="PF08281">
    <property type="entry name" value="Sigma70_r4_2"/>
    <property type="match status" value="1"/>
</dbReference>
<dbReference type="CDD" id="cd06171">
    <property type="entry name" value="Sigma70_r4"/>
    <property type="match status" value="1"/>
</dbReference>
<name>A0ABV1E360_9FIRM</name>
<dbReference type="RefSeq" id="WP_349219705.1">
    <property type="nucleotide sequence ID" value="NZ_JBBMFD010000014.1"/>
</dbReference>
<evidence type="ECO:0000256" key="3">
    <source>
        <dbReference type="ARBA" id="ARBA00023082"/>
    </source>
</evidence>
<feature type="domain" description="RNA polymerase sigma factor 70 region 4 type 2" evidence="6">
    <location>
        <begin position="119"/>
        <end position="170"/>
    </location>
</feature>
<dbReference type="InterPro" id="IPR039425">
    <property type="entry name" value="RNA_pol_sigma-70-like"/>
</dbReference>
<dbReference type="Proteomes" id="UP001489509">
    <property type="component" value="Unassembled WGS sequence"/>
</dbReference>
<dbReference type="InterPro" id="IPR013249">
    <property type="entry name" value="RNA_pol_sigma70_r4_t2"/>
</dbReference>
<dbReference type="SUPFAM" id="SSF88659">
    <property type="entry name" value="Sigma3 and sigma4 domains of RNA polymerase sigma factors"/>
    <property type="match status" value="1"/>
</dbReference>
<keyword evidence="8" id="KW-1185">Reference proteome</keyword>
<evidence type="ECO:0000259" key="5">
    <source>
        <dbReference type="Pfam" id="PF04542"/>
    </source>
</evidence>
<dbReference type="Gene3D" id="1.10.10.10">
    <property type="entry name" value="Winged helix-like DNA-binding domain superfamily/Winged helix DNA-binding domain"/>
    <property type="match status" value="1"/>
</dbReference>
<dbReference type="Pfam" id="PF04542">
    <property type="entry name" value="Sigma70_r2"/>
    <property type="match status" value="1"/>
</dbReference>
<keyword evidence="2" id="KW-0805">Transcription regulation</keyword>
<keyword evidence="3" id="KW-0731">Sigma factor</keyword>
<evidence type="ECO:0000256" key="4">
    <source>
        <dbReference type="ARBA" id="ARBA00023163"/>
    </source>
</evidence>
<sequence length="193" mass="22395">MAHAEELVARILSGEKELFEEIVKQYQGLLYSIAYSILRDEMEAENVAQEAFIHAYLSLDRYEGRGFKTWICRIATNKAIDVKRKWTRHLQHTTEFPENGNEPSGGEFEEDVELRDEYRKLLTVIDSLPERYARVVRLRHMEGRSVAQIAAITGQAQKTVESQLYRAKQMIKRKWGENCDEALRRGAVAAIHR</sequence>
<dbReference type="InterPro" id="IPR013325">
    <property type="entry name" value="RNA_pol_sigma_r2"/>
</dbReference>
<accession>A0ABV1E360</accession>
<dbReference type="NCBIfam" id="TIGR02937">
    <property type="entry name" value="sigma70-ECF"/>
    <property type="match status" value="1"/>
</dbReference>
<evidence type="ECO:0000256" key="2">
    <source>
        <dbReference type="ARBA" id="ARBA00023015"/>
    </source>
</evidence>
<dbReference type="InterPro" id="IPR014284">
    <property type="entry name" value="RNA_pol_sigma-70_dom"/>
</dbReference>
<keyword evidence="4" id="KW-0804">Transcription</keyword>
<feature type="domain" description="RNA polymerase sigma-70 region 2" evidence="5">
    <location>
        <begin position="22"/>
        <end position="85"/>
    </location>
</feature>
<protein>
    <submittedName>
        <fullName evidence="7">RNA polymerase sigma factor</fullName>
    </submittedName>
</protein>
<dbReference type="InterPro" id="IPR007627">
    <property type="entry name" value="RNA_pol_sigma70_r2"/>
</dbReference>
<evidence type="ECO:0000259" key="6">
    <source>
        <dbReference type="Pfam" id="PF08281"/>
    </source>
</evidence>
<dbReference type="EMBL" id="JBBMFD010000014">
    <property type="protein sequence ID" value="MEQ2440921.1"/>
    <property type="molecule type" value="Genomic_DNA"/>
</dbReference>
<evidence type="ECO:0000256" key="1">
    <source>
        <dbReference type="ARBA" id="ARBA00010641"/>
    </source>
</evidence>
<gene>
    <name evidence="7" type="ORF">WMO26_08800</name>
</gene>
<dbReference type="InterPro" id="IPR036388">
    <property type="entry name" value="WH-like_DNA-bd_sf"/>
</dbReference>